<reference evidence="2" key="1">
    <citation type="submission" date="2023-10" db="EMBL/GenBank/DDBJ databases">
        <title>Screening of Alkalihalophilus pseudofirmusBZ-TG-HK211 and Its Alleviation of Salt Stress on Rapeseed Growth.</title>
        <authorList>
            <person name="Zhao B."/>
            <person name="Guo T."/>
        </authorList>
    </citation>
    <scope>NUCLEOTIDE SEQUENCE</scope>
    <source>
        <strain evidence="2">BZ-TG-HK211</strain>
    </source>
</reference>
<organism evidence="2 3">
    <name type="scientific">Alkalihalophilus pseudofirmus</name>
    <name type="common">Bacillus pseudofirmus</name>
    <dbReference type="NCBI Taxonomy" id="79885"/>
    <lineage>
        <taxon>Bacteria</taxon>
        <taxon>Bacillati</taxon>
        <taxon>Bacillota</taxon>
        <taxon>Bacilli</taxon>
        <taxon>Bacillales</taxon>
        <taxon>Bacillaceae</taxon>
        <taxon>Alkalihalophilus</taxon>
    </lineage>
</organism>
<gene>
    <name evidence="2" type="ORF">RYX45_07410</name>
</gene>
<evidence type="ECO:0000256" key="1">
    <source>
        <dbReference type="SAM" id="Phobius"/>
    </source>
</evidence>
<sequence length="271" mass="31316">MKLKRLLYVNILLITCLLIFSLYQMYVVTSVKAALHHVQNELQNTQSELSYLHSELYTIREETKWLSYTDFAAAYPETYGPPVTITISWSFSENESESSVFLRSRAVGESEWHTVGAIQSDELFYEANFDVLPNLEYEYQVVSKGAMTRSSDIDYVPTDLYRPQPLTMEFSSYTHTNNDIVSAYEAAFSLPANQPDYFKATKAQAIVTDKDGEISKVPLTKNKNGSLEQWKLQISGLQIREIELEVTYGNGKKHTRMIYPYEDYEFDHFYD</sequence>
<dbReference type="Proteomes" id="UP001285636">
    <property type="component" value="Unassembled WGS sequence"/>
</dbReference>
<name>A0AAJ2NLU9_ALKPS</name>
<dbReference type="RefSeq" id="WP_323466417.1">
    <property type="nucleotide sequence ID" value="NZ_CP144224.1"/>
</dbReference>
<keyword evidence="1" id="KW-1133">Transmembrane helix</keyword>
<evidence type="ECO:0000313" key="2">
    <source>
        <dbReference type="EMBL" id="MDV2885003.1"/>
    </source>
</evidence>
<dbReference type="EMBL" id="JAWJAY010000001">
    <property type="protein sequence ID" value="MDV2885003.1"/>
    <property type="molecule type" value="Genomic_DNA"/>
</dbReference>
<comment type="caution">
    <text evidence="2">The sequence shown here is derived from an EMBL/GenBank/DDBJ whole genome shotgun (WGS) entry which is preliminary data.</text>
</comment>
<accession>A0AAJ2NLU9</accession>
<evidence type="ECO:0000313" key="3">
    <source>
        <dbReference type="Proteomes" id="UP001285636"/>
    </source>
</evidence>
<feature type="transmembrane region" description="Helical" evidence="1">
    <location>
        <begin position="7"/>
        <end position="26"/>
    </location>
</feature>
<dbReference type="AlphaFoldDB" id="A0AAJ2NLU9"/>
<keyword evidence="1" id="KW-0812">Transmembrane</keyword>
<keyword evidence="1" id="KW-0472">Membrane</keyword>
<protein>
    <submittedName>
        <fullName evidence="2">Uncharacterized protein</fullName>
    </submittedName>
</protein>
<proteinExistence type="predicted"/>